<name>A0A3A8EME0_9GAMM</name>
<feature type="transmembrane region" description="Helical" evidence="1">
    <location>
        <begin position="198"/>
        <end position="225"/>
    </location>
</feature>
<evidence type="ECO:0000313" key="2">
    <source>
        <dbReference type="EMBL" id="RKG31910.1"/>
    </source>
</evidence>
<dbReference type="AlphaFoldDB" id="A0A3A8EME0"/>
<feature type="transmembrane region" description="Helical" evidence="1">
    <location>
        <begin position="75"/>
        <end position="94"/>
    </location>
</feature>
<keyword evidence="3" id="KW-1185">Reference proteome</keyword>
<dbReference type="InterPro" id="IPR052556">
    <property type="entry name" value="PolySynth_Transporter"/>
</dbReference>
<gene>
    <name evidence="2" type="ORF">D7V32_07030</name>
</gene>
<accession>A0A3A8EME0</accession>
<reference evidence="2 3" key="1">
    <citation type="submission" date="2018-09" db="EMBL/GenBank/DDBJ databases">
        <title>The draft genome of Acinetobacter spp. strains.</title>
        <authorList>
            <person name="Qin J."/>
            <person name="Feng Y."/>
            <person name="Zong Z."/>
        </authorList>
    </citation>
    <scope>NUCLEOTIDE SEQUENCE [LARGE SCALE GENOMIC DNA]</scope>
    <source>
        <strain evidence="2 3">WCHAc060012</strain>
    </source>
</reference>
<feature type="transmembrane region" description="Helical" evidence="1">
    <location>
        <begin position="280"/>
        <end position="302"/>
    </location>
</feature>
<comment type="caution">
    <text evidence="2">The sequence shown here is derived from an EMBL/GenBank/DDBJ whole genome shotgun (WGS) entry which is preliminary data.</text>
</comment>
<sequence length="392" mass="46112">MNLNILFKVVFWRGVSALLSFFTVLLCIKNLSVDDFANYSSAFTIYTAFCLIPNLGINNFLVFENGNSDIEKKNYYIKIYYLIFIFFISFLCFFNLISNLYFYAIVTGIFGSMFDFNLVRYQAKKQFRKYAILMPLRTVVFFLSLLFVIYIEGREIIVENIFKFSACIFSIYYLYFLKDKISLDVFKFKENIQIFNGARSFLIHEVCMLLMVRAEVWILTMYSAIGFSKSDLANYWAAFNFILIISILGNTLASIVLPYIQDESKDGMLKLEKMVKKVSLMMFGVLVLTVILVYFISNYYFSKDYKELPYYVAVLGVGVLFGFLANIDRLKLIKFKNKFIDNMLIFQLMISILLNFILIYFYGVWGAIICYVFVRFLGFFSFKMFLRFNYGR</sequence>
<feature type="transmembrane region" description="Helical" evidence="1">
    <location>
        <begin position="308"/>
        <end position="327"/>
    </location>
</feature>
<dbReference type="PANTHER" id="PTHR43424">
    <property type="entry name" value="LOCUS PUTATIVE PROTEIN 1-RELATED"/>
    <property type="match status" value="1"/>
</dbReference>
<feature type="transmembrane region" description="Helical" evidence="1">
    <location>
        <begin position="100"/>
        <end position="118"/>
    </location>
</feature>
<organism evidence="2 3">
    <name type="scientific">Acinetobacter tianfuensis</name>
    <dbReference type="NCBI Taxonomy" id="2419603"/>
    <lineage>
        <taxon>Bacteria</taxon>
        <taxon>Pseudomonadati</taxon>
        <taxon>Pseudomonadota</taxon>
        <taxon>Gammaproteobacteria</taxon>
        <taxon>Moraxellales</taxon>
        <taxon>Moraxellaceae</taxon>
        <taxon>Acinetobacter</taxon>
    </lineage>
</organism>
<feature type="transmembrane region" description="Helical" evidence="1">
    <location>
        <begin position="130"/>
        <end position="151"/>
    </location>
</feature>
<feature type="transmembrane region" description="Helical" evidence="1">
    <location>
        <begin position="157"/>
        <end position="177"/>
    </location>
</feature>
<feature type="transmembrane region" description="Helical" evidence="1">
    <location>
        <begin position="339"/>
        <end position="358"/>
    </location>
</feature>
<dbReference type="RefSeq" id="WP_120402180.1">
    <property type="nucleotide sequence ID" value="NZ_RAXV01000012.1"/>
</dbReference>
<dbReference type="EMBL" id="RAXV01000012">
    <property type="protein sequence ID" value="RKG31910.1"/>
    <property type="molecule type" value="Genomic_DNA"/>
</dbReference>
<proteinExistence type="predicted"/>
<feature type="transmembrane region" description="Helical" evidence="1">
    <location>
        <begin position="237"/>
        <end position="260"/>
    </location>
</feature>
<protein>
    <recommendedName>
        <fullName evidence="4">Polysaccharide biosynthesis protein</fullName>
    </recommendedName>
</protein>
<keyword evidence="1" id="KW-1133">Transmembrane helix</keyword>
<feature type="transmembrane region" description="Helical" evidence="1">
    <location>
        <begin position="364"/>
        <end position="386"/>
    </location>
</feature>
<evidence type="ECO:0000256" key="1">
    <source>
        <dbReference type="SAM" id="Phobius"/>
    </source>
</evidence>
<evidence type="ECO:0008006" key="4">
    <source>
        <dbReference type="Google" id="ProtNLM"/>
    </source>
</evidence>
<evidence type="ECO:0000313" key="3">
    <source>
        <dbReference type="Proteomes" id="UP000282388"/>
    </source>
</evidence>
<feature type="transmembrane region" description="Helical" evidence="1">
    <location>
        <begin position="12"/>
        <end position="31"/>
    </location>
</feature>
<keyword evidence="1" id="KW-0812">Transmembrane</keyword>
<keyword evidence="1" id="KW-0472">Membrane</keyword>
<dbReference type="Proteomes" id="UP000282388">
    <property type="component" value="Unassembled WGS sequence"/>
</dbReference>
<dbReference type="PANTHER" id="PTHR43424:SF1">
    <property type="entry name" value="LOCUS PUTATIVE PROTEIN 1-RELATED"/>
    <property type="match status" value="1"/>
</dbReference>
<dbReference type="OrthoDB" id="6316251at2"/>
<feature type="transmembrane region" description="Helical" evidence="1">
    <location>
        <begin position="43"/>
        <end position="63"/>
    </location>
</feature>